<evidence type="ECO:0000313" key="1">
    <source>
        <dbReference type="EMBL" id="OYD15033.1"/>
    </source>
</evidence>
<evidence type="ECO:0008006" key="3">
    <source>
        <dbReference type="Google" id="ProtNLM"/>
    </source>
</evidence>
<sequence>MSGCKEESSEHYGNHRPRIPIVSGPDTSYVGMRVFFDITVFDPDGDRLVVFVAWGDGDTSDYGSFVPSGAMVTFEHAFLRSGTFGISARCYDSEPLYSDWSHPYEVVVLNPGQ</sequence>
<dbReference type="AlphaFoldDB" id="A0A235BRC9"/>
<name>A0A235BRC9_UNCW3</name>
<dbReference type="Proteomes" id="UP000215559">
    <property type="component" value="Unassembled WGS sequence"/>
</dbReference>
<gene>
    <name evidence="1" type="ORF">CH330_06850</name>
</gene>
<comment type="caution">
    <text evidence="1">The sequence shown here is derived from an EMBL/GenBank/DDBJ whole genome shotgun (WGS) entry which is preliminary data.</text>
</comment>
<evidence type="ECO:0000313" key="2">
    <source>
        <dbReference type="Proteomes" id="UP000215559"/>
    </source>
</evidence>
<dbReference type="Gene3D" id="2.60.40.10">
    <property type="entry name" value="Immunoglobulins"/>
    <property type="match status" value="1"/>
</dbReference>
<dbReference type="InterPro" id="IPR013783">
    <property type="entry name" value="Ig-like_fold"/>
</dbReference>
<proteinExistence type="predicted"/>
<dbReference type="InterPro" id="IPR035986">
    <property type="entry name" value="PKD_dom_sf"/>
</dbReference>
<accession>A0A235BRC9</accession>
<dbReference type="SUPFAM" id="SSF49299">
    <property type="entry name" value="PKD domain"/>
    <property type="match status" value="1"/>
</dbReference>
<protein>
    <recommendedName>
        <fullName evidence="3">PKD domain-containing protein</fullName>
    </recommendedName>
</protein>
<reference evidence="1 2" key="1">
    <citation type="submission" date="2017-07" db="EMBL/GenBank/DDBJ databases">
        <title>Recovery of genomes from metagenomes via a dereplication, aggregation, and scoring strategy.</title>
        <authorList>
            <person name="Sieber C.M."/>
            <person name="Probst A.J."/>
            <person name="Sharrar A."/>
            <person name="Thomas B.C."/>
            <person name="Hess M."/>
            <person name="Tringe S.G."/>
            <person name="Banfield J.F."/>
        </authorList>
    </citation>
    <scope>NUCLEOTIDE SEQUENCE [LARGE SCALE GENOMIC DNA]</scope>
    <source>
        <strain evidence="1">JGI_Cruoil_03_51_56</strain>
    </source>
</reference>
<dbReference type="EMBL" id="NOZP01000129">
    <property type="protein sequence ID" value="OYD15033.1"/>
    <property type="molecule type" value="Genomic_DNA"/>
</dbReference>
<organism evidence="1 2">
    <name type="scientific">candidate division WOR-3 bacterium JGI_Cruoil_03_51_56</name>
    <dbReference type="NCBI Taxonomy" id="1973747"/>
    <lineage>
        <taxon>Bacteria</taxon>
        <taxon>Bacteria division WOR-3</taxon>
    </lineage>
</organism>